<name>A0A2H3CKS1_ARMGA</name>
<protein>
    <submittedName>
        <fullName evidence="2">Uncharacterized protein</fullName>
    </submittedName>
</protein>
<dbReference type="OrthoDB" id="3239511at2759"/>
<dbReference type="OMA" id="PDFYNHP"/>
<organism evidence="2 3">
    <name type="scientific">Armillaria gallica</name>
    <name type="common">Bulbous honey fungus</name>
    <name type="synonym">Armillaria bulbosa</name>
    <dbReference type="NCBI Taxonomy" id="47427"/>
    <lineage>
        <taxon>Eukaryota</taxon>
        <taxon>Fungi</taxon>
        <taxon>Dikarya</taxon>
        <taxon>Basidiomycota</taxon>
        <taxon>Agaricomycotina</taxon>
        <taxon>Agaricomycetes</taxon>
        <taxon>Agaricomycetidae</taxon>
        <taxon>Agaricales</taxon>
        <taxon>Marasmiineae</taxon>
        <taxon>Physalacriaceae</taxon>
        <taxon>Armillaria</taxon>
    </lineage>
</organism>
<gene>
    <name evidence="2" type="ORF">ARMGADRAFT_1089126</name>
</gene>
<evidence type="ECO:0000256" key="1">
    <source>
        <dbReference type="SAM" id="MobiDB-lite"/>
    </source>
</evidence>
<keyword evidence="3" id="KW-1185">Reference proteome</keyword>
<evidence type="ECO:0000313" key="3">
    <source>
        <dbReference type="Proteomes" id="UP000217790"/>
    </source>
</evidence>
<proteinExistence type="predicted"/>
<accession>A0A2H3CKS1</accession>
<dbReference type="Proteomes" id="UP000217790">
    <property type="component" value="Unassembled WGS sequence"/>
</dbReference>
<dbReference type="InParanoid" id="A0A2H3CKS1"/>
<evidence type="ECO:0000313" key="2">
    <source>
        <dbReference type="EMBL" id="PBK83689.1"/>
    </source>
</evidence>
<feature type="region of interest" description="Disordered" evidence="1">
    <location>
        <begin position="173"/>
        <end position="202"/>
    </location>
</feature>
<sequence length="495" mass="56247">MGVHFTDGGKYEDLAKHIIFVTQNILTETHDEHGYLLLKCMRSYLELNSYAAFNLHMEKTMQAIRDELVKFSELIKEYEQLTMLVKPKAKSWNFPKIHSNQHLVDDIMAKGVMQNYNTKPNEKMHGPLKDSYQLRTNFKEVAEQILRVDSWCNAASFIHQQIDLQEELLHQARSEDDDDDVNESTSGRSGKATLHGHHGKGGGTFKIRELPVLRADDAAYGNFKDRLSNFMVGQFAKHPEIVPLVSGEKVSFKAFKGHDEIQLYGLLKVNYKNAVDWNMCTDYLQCSPDFYNHPWYDCVIVKGSEGPFFVQIIMLFSCIVGGKLFPLALVHPFDEPVTTSNAKLDKDLGFYRVRARKRVQSTFISIYAIIRGTLLVEDYGFKSTDGMKEYLVVDSVDSDLFLRMKSLKYVGRRRIIYSLLTVSSLFTFSMHAAPVFKLQASLSQHSVNIEAILTLSLIADVGSTEESVQNLEVGPVLDVKVLEDTPADDSLFKLL</sequence>
<reference evidence="3" key="1">
    <citation type="journal article" date="2017" name="Nat. Ecol. Evol.">
        <title>Genome expansion and lineage-specific genetic innovations in the forest pathogenic fungi Armillaria.</title>
        <authorList>
            <person name="Sipos G."/>
            <person name="Prasanna A.N."/>
            <person name="Walter M.C."/>
            <person name="O'Connor E."/>
            <person name="Balint B."/>
            <person name="Krizsan K."/>
            <person name="Kiss B."/>
            <person name="Hess J."/>
            <person name="Varga T."/>
            <person name="Slot J."/>
            <person name="Riley R."/>
            <person name="Boka B."/>
            <person name="Rigling D."/>
            <person name="Barry K."/>
            <person name="Lee J."/>
            <person name="Mihaltcheva S."/>
            <person name="LaButti K."/>
            <person name="Lipzen A."/>
            <person name="Waldron R."/>
            <person name="Moloney N.M."/>
            <person name="Sperisen C."/>
            <person name="Kredics L."/>
            <person name="Vagvoelgyi C."/>
            <person name="Patrignani A."/>
            <person name="Fitzpatrick D."/>
            <person name="Nagy I."/>
            <person name="Doyle S."/>
            <person name="Anderson J.B."/>
            <person name="Grigoriev I.V."/>
            <person name="Gueldener U."/>
            <person name="Muensterkoetter M."/>
            <person name="Nagy L.G."/>
        </authorList>
    </citation>
    <scope>NUCLEOTIDE SEQUENCE [LARGE SCALE GENOMIC DNA]</scope>
    <source>
        <strain evidence="3">Ar21-2</strain>
    </source>
</reference>
<dbReference type="AlphaFoldDB" id="A0A2H3CKS1"/>
<dbReference type="STRING" id="47427.A0A2H3CKS1"/>
<dbReference type="EMBL" id="KZ293704">
    <property type="protein sequence ID" value="PBK83689.1"/>
    <property type="molecule type" value="Genomic_DNA"/>
</dbReference>